<dbReference type="InterPro" id="IPR004710">
    <property type="entry name" value="Bilac:Na_transpt"/>
</dbReference>
<feature type="transmembrane region" description="Helical" evidence="5">
    <location>
        <begin position="125"/>
        <end position="145"/>
    </location>
</feature>
<feature type="transmembrane region" description="Helical" evidence="5">
    <location>
        <begin position="193"/>
        <end position="212"/>
    </location>
</feature>
<keyword evidence="4 5" id="KW-0472">Membrane</keyword>
<reference evidence="7" key="1">
    <citation type="submission" date="2017-10" db="EMBL/GenBank/DDBJ databases">
        <title>Completed PacBio SMRT sequence of Methylosinus trichosporium OB3b reveals presence of a third large plasmid.</title>
        <authorList>
            <person name="Charles T.C."/>
            <person name="Lynch M.D.J."/>
            <person name="Heil J.R."/>
            <person name="Cheng J."/>
        </authorList>
    </citation>
    <scope>NUCLEOTIDE SEQUENCE [LARGE SCALE GENOMIC DNA]</scope>
    <source>
        <strain evidence="7">OB3b</strain>
    </source>
</reference>
<dbReference type="KEGG" id="mtw:CQW49_10300"/>
<dbReference type="PANTHER" id="PTHR10361">
    <property type="entry name" value="SODIUM-BILE ACID COTRANSPORTER"/>
    <property type="match status" value="1"/>
</dbReference>
<feature type="transmembrane region" description="Helical" evidence="5">
    <location>
        <begin position="88"/>
        <end position="113"/>
    </location>
</feature>
<evidence type="ECO:0000256" key="5">
    <source>
        <dbReference type="SAM" id="Phobius"/>
    </source>
</evidence>
<feature type="transmembrane region" description="Helical" evidence="5">
    <location>
        <begin position="58"/>
        <end position="76"/>
    </location>
</feature>
<evidence type="ECO:0000256" key="3">
    <source>
        <dbReference type="ARBA" id="ARBA00022989"/>
    </source>
</evidence>
<feature type="transmembrane region" description="Helical" evidence="5">
    <location>
        <begin position="152"/>
        <end position="173"/>
    </location>
</feature>
<organism evidence="6 7">
    <name type="scientific">Methylosinus trichosporium (strain ATCC 35070 / NCIMB 11131 / UNIQEM 75 / OB3b)</name>
    <dbReference type="NCBI Taxonomy" id="595536"/>
    <lineage>
        <taxon>Bacteria</taxon>
        <taxon>Pseudomonadati</taxon>
        <taxon>Pseudomonadota</taxon>
        <taxon>Alphaproteobacteria</taxon>
        <taxon>Hyphomicrobiales</taxon>
        <taxon>Methylocystaceae</taxon>
        <taxon>Methylosinus</taxon>
    </lineage>
</organism>
<feature type="transmembrane region" description="Helical" evidence="5">
    <location>
        <begin position="296"/>
        <end position="318"/>
    </location>
</feature>
<evidence type="ECO:0000256" key="1">
    <source>
        <dbReference type="ARBA" id="ARBA00004141"/>
    </source>
</evidence>
<feature type="transmembrane region" description="Helical" evidence="5">
    <location>
        <begin position="233"/>
        <end position="256"/>
    </location>
</feature>
<dbReference type="STRING" id="595536.GCA_000178815_03102"/>
<evidence type="ECO:0000256" key="4">
    <source>
        <dbReference type="ARBA" id="ARBA00023136"/>
    </source>
</evidence>
<proteinExistence type="predicted"/>
<protein>
    <submittedName>
        <fullName evidence="6">Na+-dependent transporter</fullName>
    </submittedName>
</protein>
<gene>
    <name evidence="6" type="ORF">CQW49_10300</name>
</gene>
<feature type="transmembrane region" description="Helical" evidence="5">
    <location>
        <begin position="262"/>
        <end position="284"/>
    </location>
</feature>
<dbReference type="InterPro" id="IPR038770">
    <property type="entry name" value="Na+/solute_symporter_sf"/>
</dbReference>
<keyword evidence="2 5" id="KW-0812">Transmembrane</keyword>
<evidence type="ECO:0000313" key="7">
    <source>
        <dbReference type="Proteomes" id="UP000230709"/>
    </source>
</evidence>
<comment type="subcellular location">
    <subcellularLocation>
        <location evidence="1">Membrane</location>
        <topology evidence="1">Multi-pass membrane protein</topology>
    </subcellularLocation>
</comment>
<dbReference type="GO" id="GO:0016020">
    <property type="term" value="C:membrane"/>
    <property type="evidence" value="ECO:0007669"/>
    <property type="project" value="UniProtKB-SubCell"/>
</dbReference>
<name>A0A2D2CZM9_METT3</name>
<dbReference type="AlphaFoldDB" id="A0A2D2CZM9"/>
<accession>A0A2D2CZM9</accession>
<dbReference type="Gene3D" id="1.20.1530.20">
    <property type="match status" value="1"/>
</dbReference>
<evidence type="ECO:0000313" key="6">
    <source>
        <dbReference type="EMBL" id="ATQ68218.1"/>
    </source>
</evidence>
<evidence type="ECO:0000256" key="2">
    <source>
        <dbReference type="ARBA" id="ARBA00022692"/>
    </source>
</evidence>
<dbReference type="EMBL" id="CP023737">
    <property type="protein sequence ID" value="ATQ68218.1"/>
    <property type="molecule type" value="Genomic_DNA"/>
</dbReference>
<keyword evidence="7" id="KW-1185">Reference proteome</keyword>
<dbReference type="InterPro" id="IPR002657">
    <property type="entry name" value="BilAc:Na_symport/Acr3"/>
</dbReference>
<dbReference type="Pfam" id="PF01758">
    <property type="entry name" value="SBF"/>
    <property type="match status" value="1"/>
</dbReference>
<dbReference type="PANTHER" id="PTHR10361:SF28">
    <property type="entry name" value="P3 PROTEIN-RELATED"/>
    <property type="match status" value="1"/>
</dbReference>
<keyword evidence="3 5" id="KW-1133">Transmembrane helix</keyword>
<sequence>MQNKTHYFASAAAHFLHAWFIWAILLSYLAAALFPQLGLWMRKLDLGSAVTPLGEIRLGLPPFLLALLLFNAGLGISPTELKNARSKAAMIFAGLLGNVAAPLLAIFLVSVAMTQWHNPEESQQLLVGLALVAAMPIAGASTAWAQNAGGSLVLSLGLVLLTTLLSPLTTPQILHAVGWLTTGDYSEDLHELASGEVASFLGAWVILPSLLGSSCRAGLGDHRFARLLPYVKLLNFLVIILLNYSNATLVLPGVVASPDADFLALVAVVIGLLCVVGFGSGLLISTLLGASRNDTASLMFALGMNNNGSGLVLASVALADHPQVMLPIIFYNLVQHLGASVVDVGLCRRGASR</sequence>
<dbReference type="Proteomes" id="UP000230709">
    <property type="component" value="Chromosome"/>
</dbReference>
<dbReference type="RefSeq" id="WP_003613568.1">
    <property type="nucleotide sequence ID" value="NZ_ADVE02000001.1"/>
</dbReference>
<feature type="transmembrane region" description="Helical" evidence="5">
    <location>
        <begin position="324"/>
        <end position="346"/>
    </location>
</feature>
<feature type="transmembrane region" description="Helical" evidence="5">
    <location>
        <begin position="12"/>
        <end position="38"/>
    </location>
</feature>